<accession>A0ABY4ELC0</accession>
<evidence type="ECO:0000313" key="2">
    <source>
        <dbReference type="EMBL" id="UOQ44444.1"/>
    </source>
</evidence>
<dbReference type="RefSeq" id="WP_244710411.1">
    <property type="nucleotide sequence ID" value="NZ_CP095073.1"/>
</dbReference>
<protein>
    <submittedName>
        <fullName evidence="2">Uncharacterized protein</fullName>
    </submittedName>
</protein>
<dbReference type="EMBL" id="CP095073">
    <property type="protein sequence ID" value="UOQ44444.1"/>
    <property type="molecule type" value="Genomic_DNA"/>
</dbReference>
<keyword evidence="1" id="KW-0812">Transmembrane</keyword>
<keyword evidence="1" id="KW-0472">Membrane</keyword>
<proteinExistence type="predicted"/>
<dbReference type="Proteomes" id="UP000831787">
    <property type="component" value="Chromosome"/>
</dbReference>
<evidence type="ECO:0000313" key="3">
    <source>
        <dbReference type="Proteomes" id="UP000831787"/>
    </source>
</evidence>
<organism evidence="2 3">
    <name type="scientific">Halobacillus salinarum</name>
    <dbReference type="NCBI Taxonomy" id="2932257"/>
    <lineage>
        <taxon>Bacteria</taxon>
        <taxon>Bacillati</taxon>
        <taxon>Bacillota</taxon>
        <taxon>Bacilli</taxon>
        <taxon>Bacillales</taxon>
        <taxon>Bacillaceae</taxon>
        <taxon>Halobacillus</taxon>
    </lineage>
</organism>
<reference evidence="2 3" key="1">
    <citation type="submission" date="2022-04" db="EMBL/GenBank/DDBJ databases">
        <title>Halobacillus sp. isolated from saltern.</title>
        <authorList>
            <person name="Won M."/>
            <person name="Lee C.-M."/>
            <person name="Woen H.-Y."/>
            <person name="Kwon S.-W."/>
        </authorList>
    </citation>
    <scope>NUCLEOTIDE SEQUENCE [LARGE SCALE GENOMIC DNA]</scope>
    <source>
        <strain evidence="2 3">SSBR10-3</strain>
    </source>
</reference>
<sequence length="349" mass="40079">MRTSKSNKKLQWVLVFIGLTALIIGIQFIPGKDKPLTHNKKLEMNKQEKEPFPEFPDHLRMNTYDEVVSFYEKRIPGLKRAKEHQLTTFPKQSIDLPNQDGKLYINELWFNGRDLHILYSIDREVFGKNPVEMPFAFESMQIKPLGEKGGLTSTSYSLYSQNLGSGKVLFNHKLYGTATMGVIFEEGLPDHSIDETILASFNMHLPNGFYKIESIPLPLHYANEKDYEKTYAIQGRYKKQGIMIEPTKFIYGISHNKVELKIRANQGELTPIIIGSIVSAEGESRPLQFLKEIKNKKDVYTVETPPFSKDASSFTLDIKGIHLRRKQDFSLTVDISDYENSQANKPLRR</sequence>
<keyword evidence="3" id="KW-1185">Reference proteome</keyword>
<feature type="transmembrane region" description="Helical" evidence="1">
    <location>
        <begin position="12"/>
        <end position="30"/>
    </location>
</feature>
<keyword evidence="1" id="KW-1133">Transmembrane helix</keyword>
<name>A0ABY4ELC0_9BACI</name>
<evidence type="ECO:0000256" key="1">
    <source>
        <dbReference type="SAM" id="Phobius"/>
    </source>
</evidence>
<gene>
    <name evidence="2" type="ORF">MUN89_00140</name>
</gene>